<gene>
    <name evidence="6" type="ORF">K435DRAFT_968972</name>
</gene>
<keyword evidence="3 6" id="KW-0808">Transferase</keyword>
<accession>A0A4S8LKD3</accession>
<dbReference type="Gene3D" id="3.40.50.150">
    <property type="entry name" value="Vaccinia Virus protein VP39"/>
    <property type="match status" value="1"/>
</dbReference>
<feature type="domain" description="Methyltransferase type 11" evidence="5">
    <location>
        <begin position="50"/>
        <end position="154"/>
    </location>
</feature>
<evidence type="ECO:0000256" key="3">
    <source>
        <dbReference type="ARBA" id="ARBA00022679"/>
    </source>
</evidence>
<dbReference type="SUPFAM" id="SSF53335">
    <property type="entry name" value="S-adenosyl-L-methionine-dependent methyltransferases"/>
    <property type="match status" value="1"/>
</dbReference>
<dbReference type="Pfam" id="PF08241">
    <property type="entry name" value="Methyltransf_11"/>
    <property type="match status" value="1"/>
</dbReference>
<evidence type="ECO:0000313" key="7">
    <source>
        <dbReference type="Proteomes" id="UP000297245"/>
    </source>
</evidence>
<evidence type="ECO:0000256" key="1">
    <source>
        <dbReference type="ARBA" id="ARBA00008361"/>
    </source>
</evidence>
<sequence length="282" mass="32232">MNTVHHQSAKGYSEKSSEYYDKARPSYPPAVYSYIRQTVGTNNKALKIVEIAAGTGIFTRGLLNSPEWYSDIDELKAVEPSAGMRETFSKAITEDKVTLSEGTFESIGVPDGWADMIVIATVSFLYRALHWCFDFDKAVLEFCRVLKPEGFVFFVWNTLSRNRAPWITKLWDIANRYDPEGLVSTERWRLSLFDSSEYQKRMELVEEWVFQHDPGATSDTVIRRVLSWSAISPLDEKEKDDIRNEILEILKGREKVDWIDESAGVFKLPHDSLVVTIQLAGS</sequence>
<keyword evidence="2 6" id="KW-0489">Methyltransferase</keyword>
<dbReference type="OrthoDB" id="66144at2759"/>
<evidence type="ECO:0000259" key="5">
    <source>
        <dbReference type="Pfam" id="PF08241"/>
    </source>
</evidence>
<dbReference type="PANTHER" id="PTHR44942">
    <property type="entry name" value="METHYLTRANSF_11 DOMAIN-CONTAINING PROTEIN"/>
    <property type="match status" value="1"/>
</dbReference>
<dbReference type="InterPro" id="IPR029063">
    <property type="entry name" value="SAM-dependent_MTases_sf"/>
</dbReference>
<feature type="non-terminal residue" evidence="6">
    <location>
        <position position="1"/>
    </location>
</feature>
<dbReference type="EMBL" id="ML179360">
    <property type="protein sequence ID" value="THU89659.1"/>
    <property type="molecule type" value="Genomic_DNA"/>
</dbReference>
<protein>
    <submittedName>
        <fullName evidence="6">S-adenosyl-L-methionine-dependent methyltransferase</fullName>
    </submittedName>
</protein>
<dbReference type="Proteomes" id="UP000297245">
    <property type="component" value="Unassembled WGS sequence"/>
</dbReference>
<dbReference type="AlphaFoldDB" id="A0A4S8LKD3"/>
<feature type="compositionally biased region" description="Basic and acidic residues" evidence="4">
    <location>
        <begin position="12"/>
        <end position="21"/>
    </location>
</feature>
<proteinExistence type="inferred from homology"/>
<evidence type="ECO:0000313" key="6">
    <source>
        <dbReference type="EMBL" id="THU89659.1"/>
    </source>
</evidence>
<dbReference type="CDD" id="cd02440">
    <property type="entry name" value="AdoMet_MTases"/>
    <property type="match status" value="1"/>
</dbReference>
<evidence type="ECO:0000256" key="2">
    <source>
        <dbReference type="ARBA" id="ARBA00022603"/>
    </source>
</evidence>
<dbReference type="GO" id="GO:0008757">
    <property type="term" value="F:S-adenosylmethionine-dependent methyltransferase activity"/>
    <property type="evidence" value="ECO:0007669"/>
    <property type="project" value="InterPro"/>
</dbReference>
<dbReference type="InterPro" id="IPR013216">
    <property type="entry name" value="Methyltransf_11"/>
</dbReference>
<reference evidence="6 7" key="1">
    <citation type="journal article" date="2019" name="Nat. Ecol. Evol.">
        <title>Megaphylogeny resolves global patterns of mushroom evolution.</title>
        <authorList>
            <person name="Varga T."/>
            <person name="Krizsan K."/>
            <person name="Foldi C."/>
            <person name="Dima B."/>
            <person name="Sanchez-Garcia M."/>
            <person name="Sanchez-Ramirez S."/>
            <person name="Szollosi G.J."/>
            <person name="Szarkandi J.G."/>
            <person name="Papp V."/>
            <person name="Albert L."/>
            <person name="Andreopoulos W."/>
            <person name="Angelini C."/>
            <person name="Antonin V."/>
            <person name="Barry K.W."/>
            <person name="Bougher N.L."/>
            <person name="Buchanan P."/>
            <person name="Buyck B."/>
            <person name="Bense V."/>
            <person name="Catcheside P."/>
            <person name="Chovatia M."/>
            <person name="Cooper J."/>
            <person name="Damon W."/>
            <person name="Desjardin D."/>
            <person name="Finy P."/>
            <person name="Geml J."/>
            <person name="Haridas S."/>
            <person name="Hughes K."/>
            <person name="Justo A."/>
            <person name="Karasinski D."/>
            <person name="Kautmanova I."/>
            <person name="Kiss B."/>
            <person name="Kocsube S."/>
            <person name="Kotiranta H."/>
            <person name="LaButti K.M."/>
            <person name="Lechner B.E."/>
            <person name="Liimatainen K."/>
            <person name="Lipzen A."/>
            <person name="Lukacs Z."/>
            <person name="Mihaltcheva S."/>
            <person name="Morgado L.N."/>
            <person name="Niskanen T."/>
            <person name="Noordeloos M.E."/>
            <person name="Ohm R.A."/>
            <person name="Ortiz-Santana B."/>
            <person name="Ovrebo C."/>
            <person name="Racz N."/>
            <person name="Riley R."/>
            <person name="Savchenko A."/>
            <person name="Shiryaev A."/>
            <person name="Soop K."/>
            <person name="Spirin V."/>
            <person name="Szebenyi C."/>
            <person name="Tomsovsky M."/>
            <person name="Tulloss R.E."/>
            <person name="Uehling J."/>
            <person name="Grigoriev I.V."/>
            <person name="Vagvolgyi C."/>
            <person name="Papp T."/>
            <person name="Martin F.M."/>
            <person name="Miettinen O."/>
            <person name="Hibbett D.S."/>
            <person name="Nagy L.G."/>
        </authorList>
    </citation>
    <scope>NUCLEOTIDE SEQUENCE [LARGE SCALE GENOMIC DNA]</scope>
    <source>
        <strain evidence="6 7">CBS 962.96</strain>
    </source>
</reference>
<dbReference type="GO" id="GO:0032259">
    <property type="term" value="P:methylation"/>
    <property type="evidence" value="ECO:0007669"/>
    <property type="project" value="UniProtKB-KW"/>
</dbReference>
<name>A0A4S8LKD3_DENBC</name>
<keyword evidence="7" id="KW-1185">Reference proteome</keyword>
<comment type="similarity">
    <text evidence="1">Belongs to the methyltransferase superfamily.</text>
</comment>
<organism evidence="6 7">
    <name type="scientific">Dendrothele bispora (strain CBS 962.96)</name>
    <dbReference type="NCBI Taxonomy" id="1314807"/>
    <lineage>
        <taxon>Eukaryota</taxon>
        <taxon>Fungi</taxon>
        <taxon>Dikarya</taxon>
        <taxon>Basidiomycota</taxon>
        <taxon>Agaricomycotina</taxon>
        <taxon>Agaricomycetes</taxon>
        <taxon>Agaricomycetidae</taxon>
        <taxon>Agaricales</taxon>
        <taxon>Agaricales incertae sedis</taxon>
        <taxon>Dendrothele</taxon>
    </lineage>
</organism>
<dbReference type="PANTHER" id="PTHR44942:SF4">
    <property type="entry name" value="METHYLTRANSFERASE TYPE 11 DOMAIN-CONTAINING PROTEIN"/>
    <property type="match status" value="1"/>
</dbReference>
<evidence type="ECO:0000256" key="4">
    <source>
        <dbReference type="SAM" id="MobiDB-lite"/>
    </source>
</evidence>
<feature type="region of interest" description="Disordered" evidence="4">
    <location>
        <begin position="1"/>
        <end position="21"/>
    </location>
</feature>
<dbReference type="InterPro" id="IPR051052">
    <property type="entry name" value="Diverse_substrate_MTase"/>
</dbReference>